<dbReference type="Gene3D" id="3.30.2130.30">
    <property type="match status" value="1"/>
</dbReference>
<dbReference type="EMBL" id="FWXY01000002">
    <property type="protein sequence ID" value="SMC44685.1"/>
    <property type="molecule type" value="Genomic_DNA"/>
</dbReference>
<dbReference type="InterPro" id="IPR000241">
    <property type="entry name" value="RlmKL-like_Mtase"/>
</dbReference>
<reference evidence="5 6" key="1">
    <citation type="submission" date="2017-04" db="EMBL/GenBank/DDBJ databases">
        <authorList>
            <person name="Afonso C.L."/>
            <person name="Miller P.J."/>
            <person name="Scott M.A."/>
            <person name="Spackman E."/>
            <person name="Goraichik I."/>
            <person name="Dimitrov K.M."/>
            <person name="Suarez D.L."/>
            <person name="Swayne D.E."/>
        </authorList>
    </citation>
    <scope>NUCLEOTIDE SEQUENCE [LARGE SCALE GENOMIC DNA]</scope>
    <source>
        <strain evidence="5 6">DSM 3385</strain>
    </source>
</reference>
<dbReference type="RefSeq" id="WP_084066824.1">
    <property type="nucleotide sequence ID" value="NZ_FWXY01000002.1"/>
</dbReference>
<dbReference type="GO" id="GO:0070043">
    <property type="term" value="F:rRNA (guanine-N7-)-methyltransferase activity"/>
    <property type="evidence" value="ECO:0007669"/>
    <property type="project" value="TreeGrafter"/>
</dbReference>
<organism evidence="5 6">
    <name type="scientific">Desulfocicer vacuolatum DSM 3385</name>
    <dbReference type="NCBI Taxonomy" id="1121400"/>
    <lineage>
        <taxon>Bacteria</taxon>
        <taxon>Pseudomonadati</taxon>
        <taxon>Thermodesulfobacteriota</taxon>
        <taxon>Desulfobacteria</taxon>
        <taxon>Desulfobacterales</taxon>
        <taxon>Desulfobacteraceae</taxon>
        <taxon>Desulfocicer</taxon>
    </lineage>
</organism>
<dbReference type="InterPro" id="IPR029063">
    <property type="entry name" value="SAM-dependent_MTases_sf"/>
</dbReference>
<dbReference type="PRINTS" id="PR00507">
    <property type="entry name" value="N12N6MTFRASE"/>
</dbReference>
<dbReference type="PROSITE" id="PS51165">
    <property type="entry name" value="THUMP"/>
    <property type="match status" value="1"/>
</dbReference>
<evidence type="ECO:0000256" key="3">
    <source>
        <dbReference type="PROSITE-ProRule" id="PRU00529"/>
    </source>
</evidence>
<sequence length="404" mass="45596">MNKTDSAPRKKIIRKRAGEHKRYASGFLYQQNARYFAQISEGLIDLGAKELTALGAKDIEADQRGIHFTAEKSAFYRINYCSRLASRILAPLVTFSCEDDETLYRQVKRLRWEQLMSRKQTFAVSANVSDSAMDHSQFAALRLKDGVADYFRERSGKRPNVDPREPDLLINLHIRHNRATVSIDASGGSLHKRGYREESVTAPMQETVAAAIIKMSQWDGTRPIYDPMCGSGTLLCEALMAQCNIPAGIFRERFGFQQLPDFNPELWRQVKKAADDTIVDIPPGLIRGSDISEVSVDAARTNLMGMHHGNRVTVEQMDFNDLAPIENSIIVANPPYGIRLGKDQDLELFHRQLGDFLKQKCTGSTAYIYFGDPDYIQFMGLKASFRKPIRAGGLDGRLARYELY</sequence>
<feature type="domain" description="THUMP" evidence="4">
    <location>
        <begin position="74"/>
        <end position="185"/>
    </location>
</feature>
<dbReference type="Pfam" id="PF02926">
    <property type="entry name" value="THUMP"/>
    <property type="match status" value="1"/>
</dbReference>
<keyword evidence="3" id="KW-0694">RNA-binding</keyword>
<dbReference type="SUPFAM" id="SSF53335">
    <property type="entry name" value="S-adenosyl-L-methionine-dependent methyltransferases"/>
    <property type="match status" value="1"/>
</dbReference>
<dbReference type="Gene3D" id="3.40.50.150">
    <property type="entry name" value="Vaccinia Virus protein VP39"/>
    <property type="match status" value="1"/>
</dbReference>
<dbReference type="STRING" id="1121400.SAMN02746065_102155"/>
<dbReference type="Pfam" id="PF22020">
    <property type="entry name" value="RlmL_1st"/>
    <property type="match status" value="1"/>
</dbReference>
<keyword evidence="6" id="KW-1185">Reference proteome</keyword>
<dbReference type="InterPro" id="IPR054170">
    <property type="entry name" value="RlmL_1st"/>
</dbReference>
<dbReference type="SMART" id="SM00981">
    <property type="entry name" value="THUMP"/>
    <property type="match status" value="1"/>
</dbReference>
<gene>
    <name evidence="5" type="ORF">SAMN02746065_102155</name>
</gene>
<dbReference type="GO" id="GO:0008990">
    <property type="term" value="F:rRNA (guanine-N2-)-methyltransferase activity"/>
    <property type="evidence" value="ECO:0007669"/>
    <property type="project" value="TreeGrafter"/>
</dbReference>
<dbReference type="InterPro" id="IPR002052">
    <property type="entry name" value="DNA_methylase_N6_adenine_CS"/>
</dbReference>
<name>A0A1W1Z8D7_9BACT</name>
<dbReference type="Proteomes" id="UP000192418">
    <property type="component" value="Unassembled WGS sequence"/>
</dbReference>
<protein>
    <submittedName>
        <fullName evidence="5">Putative N6-adenine-specific DNA methylase</fullName>
    </submittedName>
</protein>
<proteinExistence type="predicted"/>
<evidence type="ECO:0000313" key="6">
    <source>
        <dbReference type="Proteomes" id="UP000192418"/>
    </source>
</evidence>
<evidence type="ECO:0000259" key="4">
    <source>
        <dbReference type="PROSITE" id="PS51165"/>
    </source>
</evidence>
<dbReference type="Pfam" id="PF01170">
    <property type="entry name" value="UPF0020"/>
    <property type="match status" value="1"/>
</dbReference>
<dbReference type="OrthoDB" id="9809404at2"/>
<dbReference type="PANTHER" id="PTHR47313:SF1">
    <property type="entry name" value="RIBOSOMAL RNA LARGE SUBUNIT METHYLTRANSFERASE K_L"/>
    <property type="match status" value="1"/>
</dbReference>
<dbReference type="PROSITE" id="PS00092">
    <property type="entry name" value="N6_MTASE"/>
    <property type="match status" value="1"/>
</dbReference>
<evidence type="ECO:0000256" key="2">
    <source>
        <dbReference type="ARBA" id="ARBA00022679"/>
    </source>
</evidence>
<dbReference type="GO" id="GO:0003723">
    <property type="term" value="F:RNA binding"/>
    <property type="evidence" value="ECO:0007669"/>
    <property type="project" value="UniProtKB-UniRule"/>
</dbReference>
<dbReference type="InterPro" id="IPR004114">
    <property type="entry name" value="THUMP_dom"/>
</dbReference>
<accession>A0A1W1Z8D7</accession>
<dbReference type="PANTHER" id="PTHR47313">
    <property type="entry name" value="RIBOSOMAL RNA LARGE SUBUNIT METHYLTRANSFERASE K/L"/>
    <property type="match status" value="1"/>
</dbReference>
<keyword evidence="2" id="KW-0808">Transferase</keyword>
<keyword evidence="1 5" id="KW-0489">Methyltransferase</keyword>
<evidence type="ECO:0000256" key="1">
    <source>
        <dbReference type="ARBA" id="ARBA00022603"/>
    </source>
</evidence>
<evidence type="ECO:0000313" key="5">
    <source>
        <dbReference type="EMBL" id="SMC44685.1"/>
    </source>
</evidence>
<dbReference type="AlphaFoldDB" id="A0A1W1Z8D7"/>
<dbReference type="CDD" id="cd11715">
    <property type="entry name" value="THUMP_AdoMetMT"/>
    <property type="match status" value="1"/>
</dbReference>